<evidence type="ECO:0000256" key="1">
    <source>
        <dbReference type="SAM" id="MobiDB-lite"/>
    </source>
</evidence>
<feature type="compositionally biased region" description="Basic and acidic residues" evidence="1">
    <location>
        <begin position="38"/>
        <end position="68"/>
    </location>
</feature>
<keyword evidence="3" id="KW-1185">Reference proteome</keyword>
<reference evidence="2" key="2">
    <citation type="submission" date="2020-09" db="EMBL/GenBank/DDBJ databases">
        <authorList>
            <person name="Sun Q."/>
            <person name="Ohkuma M."/>
        </authorList>
    </citation>
    <scope>NUCLEOTIDE SEQUENCE</scope>
    <source>
        <strain evidence="2">JCM 4234</strain>
    </source>
</reference>
<feature type="region of interest" description="Disordered" evidence="1">
    <location>
        <begin position="37"/>
        <end position="88"/>
    </location>
</feature>
<organism evidence="2 3">
    <name type="scientific">Streptomyces griseoviridis</name>
    <dbReference type="NCBI Taxonomy" id="45398"/>
    <lineage>
        <taxon>Bacteria</taxon>
        <taxon>Bacillati</taxon>
        <taxon>Actinomycetota</taxon>
        <taxon>Actinomycetes</taxon>
        <taxon>Kitasatosporales</taxon>
        <taxon>Streptomycetaceae</taxon>
        <taxon>Streptomyces</taxon>
    </lineage>
</organism>
<dbReference type="Proteomes" id="UP000653493">
    <property type="component" value="Unassembled WGS sequence"/>
</dbReference>
<dbReference type="AlphaFoldDB" id="A0A918GUU5"/>
<dbReference type="EMBL" id="BMSL01000031">
    <property type="protein sequence ID" value="GGS65355.1"/>
    <property type="molecule type" value="Genomic_DNA"/>
</dbReference>
<proteinExistence type="predicted"/>
<evidence type="ECO:0000313" key="2">
    <source>
        <dbReference type="EMBL" id="GGS65355.1"/>
    </source>
</evidence>
<accession>A0A918GUU5</accession>
<evidence type="ECO:0000313" key="3">
    <source>
        <dbReference type="Proteomes" id="UP000653493"/>
    </source>
</evidence>
<gene>
    <name evidence="2" type="ORF">GCM10010238_62830</name>
</gene>
<sequence length="102" mass="11221">MPASDEWRLRRDGTAVLCRERDCGAVSRTGLRWWCGRDGSDPWERDRPVGTGPYRRDGTDPSKRDRPVETGLACRNGTDSPGRDRPVGTVAACSAGFRRSGA</sequence>
<reference evidence="2" key="1">
    <citation type="journal article" date="2014" name="Int. J. Syst. Evol. Microbiol.">
        <title>Complete genome sequence of Corynebacterium casei LMG S-19264T (=DSM 44701T), isolated from a smear-ripened cheese.</title>
        <authorList>
            <consortium name="US DOE Joint Genome Institute (JGI-PGF)"/>
            <person name="Walter F."/>
            <person name="Albersmeier A."/>
            <person name="Kalinowski J."/>
            <person name="Ruckert C."/>
        </authorList>
    </citation>
    <scope>NUCLEOTIDE SEQUENCE</scope>
    <source>
        <strain evidence="2">JCM 4234</strain>
    </source>
</reference>
<comment type="caution">
    <text evidence="2">The sequence shown here is derived from an EMBL/GenBank/DDBJ whole genome shotgun (WGS) entry which is preliminary data.</text>
</comment>
<protein>
    <submittedName>
        <fullName evidence="2">Uncharacterized protein</fullName>
    </submittedName>
</protein>
<name>A0A918GUU5_STRGD</name>